<organism evidence="1 2">
    <name type="scientific">Legionella brunensis</name>
    <dbReference type="NCBI Taxonomy" id="29422"/>
    <lineage>
        <taxon>Bacteria</taxon>
        <taxon>Pseudomonadati</taxon>
        <taxon>Pseudomonadota</taxon>
        <taxon>Gammaproteobacteria</taxon>
        <taxon>Legionellales</taxon>
        <taxon>Legionellaceae</taxon>
        <taxon>Legionella</taxon>
    </lineage>
</organism>
<reference evidence="1 2" key="1">
    <citation type="submission" date="2015-11" db="EMBL/GenBank/DDBJ databases">
        <title>Genomic analysis of 38 Legionella species identifies large and diverse effector repertoires.</title>
        <authorList>
            <person name="Burstein D."/>
            <person name="Amaro F."/>
            <person name="Zusman T."/>
            <person name="Lifshitz Z."/>
            <person name="Cohen O."/>
            <person name="Gilbert J.A."/>
            <person name="Pupko T."/>
            <person name="Shuman H.A."/>
            <person name="Segal G."/>
        </authorList>
    </citation>
    <scope>NUCLEOTIDE SEQUENCE [LARGE SCALE GENOMIC DNA]</scope>
    <source>
        <strain evidence="1 2">ATCC 43878</strain>
    </source>
</reference>
<name>A0A0W0SK57_9GAMM</name>
<gene>
    <name evidence="1" type="ORF">Lbru_1617</name>
</gene>
<keyword evidence="2" id="KW-1185">Reference proteome</keyword>
<comment type="caution">
    <text evidence="1">The sequence shown here is derived from an EMBL/GenBank/DDBJ whole genome shotgun (WGS) entry which is preliminary data.</text>
</comment>
<evidence type="ECO:0000313" key="1">
    <source>
        <dbReference type="EMBL" id="KTC83794.1"/>
    </source>
</evidence>
<accession>A0A0W0SK57</accession>
<dbReference type="AlphaFoldDB" id="A0A0W0SK57"/>
<dbReference type="EMBL" id="LNXV01000013">
    <property type="protein sequence ID" value="KTC83794.1"/>
    <property type="molecule type" value="Genomic_DNA"/>
</dbReference>
<protein>
    <recommendedName>
        <fullName evidence="3">Glycine-rich protein</fullName>
    </recommendedName>
</protein>
<evidence type="ECO:0000313" key="2">
    <source>
        <dbReference type="Proteomes" id="UP000054742"/>
    </source>
</evidence>
<evidence type="ECO:0008006" key="3">
    <source>
        <dbReference type="Google" id="ProtNLM"/>
    </source>
</evidence>
<proteinExistence type="predicted"/>
<dbReference type="Proteomes" id="UP000054742">
    <property type="component" value="Unassembled WGS sequence"/>
</dbReference>
<sequence>MKMKNKYRQAGYLIFGIALSFSLVCQANWGLRHYHGHDPSYYGPGYYGPYGPGGYYDRGWYPGWGGPNVIINVPVPGPVYVPQYIPQCEVVEICNSNDECWLARECN</sequence>
<dbReference type="PATRIC" id="fig|29422.6.peg.1716"/>